<evidence type="ECO:0000256" key="1">
    <source>
        <dbReference type="ARBA" id="ARBA00007905"/>
    </source>
</evidence>
<sequence length="301" mass="33714">MPVACLKFVPSNFQKELAMQHVVLNNGLHMPIVGYGVFQIADANECQRSVVDAIEAGYRLIDTAASYMNEEAVGKGLRSSGVSRDQLFVTSKLWVQETGYERTQQAIDKSLRRLQLDYLDLYLIHQPFGDVHGSWRAMEDAYRAGKLRAIGVSNFHPDRLMDIKAFNEIAPAVNQVEVNPFQQQRESVPFMADVGVQAEAWAPFAEGRNGLFQNEALLGIAGRHGKSVGQVVLRWLVQRGIVALAKSVRKARMAENIAIFDFELDDADMARIAALDTNTSSFFSHRDPSIVKWMSERKLDI</sequence>
<dbReference type="Pfam" id="PF00248">
    <property type="entry name" value="Aldo_ket_red"/>
    <property type="match status" value="1"/>
</dbReference>
<keyword evidence="3" id="KW-0560">Oxidoreductase</keyword>
<evidence type="ECO:0000256" key="4">
    <source>
        <dbReference type="PIRSR" id="PIRSR000097-1"/>
    </source>
</evidence>
<gene>
    <name evidence="8" type="ordered locus">RSPO_m00580</name>
</gene>
<keyword evidence="8" id="KW-0614">Plasmid</keyword>
<dbReference type="InterPro" id="IPR036812">
    <property type="entry name" value="NAD(P)_OxRdtase_dom_sf"/>
</dbReference>
<evidence type="ECO:0000313" key="8">
    <source>
        <dbReference type="EMBL" id="AEG71219.1"/>
    </source>
</evidence>
<keyword evidence="2" id="KW-0521">NADP</keyword>
<dbReference type="InterPro" id="IPR018170">
    <property type="entry name" value="Aldo/ket_reductase_CS"/>
</dbReference>
<dbReference type="PRINTS" id="PR00069">
    <property type="entry name" value="ALDKETRDTASE"/>
</dbReference>
<organism evidence="8 9">
    <name type="scientific">Ralstonia solanacearum (strain Po82)</name>
    <dbReference type="NCBI Taxonomy" id="1031711"/>
    <lineage>
        <taxon>Bacteria</taxon>
        <taxon>Pseudomonadati</taxon>
        <taxon>Pseudomonadota</taxon>
        <taxon>Betaproteobacteria</taxon>
        <taxon>Burkholderiales</taxon>
        <taxon>Burkholderiaceae</taxon>
        <taxon>Ralstonia</taxon>
        <taxon>Ralstonia solanacearum species complex</taxon>
    </lineage>
</organism>
<dbReference type="PROSITE" id="PS00798">
    <property type="entry name" value="ALDOKETO_REDUCTASE_1"/>
    <property type="match status" value="1"/>
</dbReference>
<protein>
    <submittedName>
        <fullName evidence="8">2,5-diketo-d-gluconic acid reductase b</fullName>
    </submittedName>
</protein>
<feature type="domain" description="NADP-dependent oxidoreductase" evidence="7">
    <location>
        <begin position="42"/>
        <end position="276"/>
    </location>
</feature>
<evidence type="ECO:0000313" key="9">
    <source>
        <dbReference type="Proteomes" id="UP000007953"/>
    </source>
</evidence>
<geneLocation type="plasmid" evidence="9"/>
<accession>F6G7U0</accession>
<dbReference type="InterPro" id="IPR023210">
    <property type="entry name" value="NADP_OxRdtase_dom"/>
</dbReference>
<evidence type="ECO:0000256" key="5">
    <source>
        <dbReference type="PIRSR" id="PIRSR000097-2"/>
    </source>
</evidence>
<dbReference type="HOGENOM" id="CLU_023205_0_1_4"/>
<dbReference type="PANTHER" id="PTHR43827:SF3">
    <property type="entry name" value="NADP-DEPENDENT OXIDOREDUCTASE DOMAIN-CONTAINING PROTEIN"/>
    <property type="match status" value="1"/>
</dbReference>
<dbReference type="InterPro" id="IPR020471">
    <property type="entry name" value="AKR"/>
</dbReference>
<dbReference type="KEGG" id="rsn:RSPO_m00580"/>
<feature type="site" description="Lowers pKa of active site Tyr" evidence="6">
    <location>
        <position position="92"/>
    </location>
</feature>
<evidence type="ECO:0000256" key="2">
    <source>
        <dbReference type="ARBA" id="ARBA00022857"/>
    </source>
</evidence>
<dbReference type="AlphaFoldDB" id="F6G7U0"/>
<dbReference type="PIRSF" id="PIRSF000097">
    <property type="entry name" value="AKR"/>
    <property type="match status" value="1"/>
</dbReference>
<dbReference type="Proteomes" id="UP000007953">
    <property type="component" value="Plasmid megaplasmid"/>
</dbReference>
<evidence type="ECO:0000259" key="7">
    <source>
        <dbReference type="Pfam" id="PF00248"/>
    </source>
</evidence>
<dbReference type="PANTHER" id="PTHR43827">
    <property type="entry name" value="2,5-DIKETO-D-GLUCONIC ACID REDUCTASE"/>
    <property type="match status" value="1"/>
</dbReference>
<dbReference type="SUPFAM" id="SSF51430">
    <property type="entry name" value="NAD(P)-linked oxidoreductase"/>
    <property type="match status" value="1"/>
</dbReference>
<dbReference type="Gene3D" id="3.20.20.100">
    <property type="entry name" value="NADP-dependent oxidoreductase domain"/>
    <property type="match status" value="1"/>
</dbReference>
<name>F6G7U0_RALS8</name>
<evidence type="ECO:0000256" key="3">
    <source>
        <dbReference type="ARBA" id="ARBA00023002"/>
    </source>
</evidence>
<reference evidence="8 9" key="1">
    <citation type="journal article" date="2011" name="J. Bacteriol.">
        <title>Complete genome sequence of the plant pathogen Ralstonia solanacearum strain Po82.</title>
        <authorList>
            <person name="Xu J."/>
            <person name="Zheng H.J."/>
            <person name="Liu L."/>
            <person name="Pan Z.C."/>
            <person name="Prior P."/>
            <person name="Tang B."/>
            <person name="Xu J.S."/>
            <person name="Zhang H."/>
            <person name="Tian Q."/>
            <person name="Zhang L.Q."/>
            <person name="Feng J."/>
        </authorList>
    </citation>
    <scope>NUCLEOTIDE SEQUENCE [LARGE SCALE GENOMIC DNA]</scope>
    <source>
        <strain evidence="9">Po82</strain>
    </source>
</reference>
<dbReference type="GO" id="GO:0016616">
    <property type="term" value="F:oxidoreductase activity, acting on the CH-OH group of donors, NAD or NADP as acceptor"/>
    <property type="evidence" value="ECO:0007669"/>
    <property type="project" value="UniProtKB-ARBA"/>
</dbReference>
<proteinExistence type="inferred from homology"/>
<dbReference type="EMBL" id="CP002820">
    <property type="protein sequence ID" value="AEG71219.1"/>
    <property type="molecule type" value="Genomic_DNA"/>
</dbReference>
<evidence type="ECO:0000256" key="6">
    <source>
        <dbReference type="PIRSR" id="PIRSR000097-3"/>
    </source>
</evidence>
<feature type="binding site" evidence="5">
    <location>
        <position position="125"/>
    </location>
    <ligand>
        <name>substrate</name>
    </ligand>
</feature>
<dbReference type="CDD" id="cd19133">
    <property type="entry name" value="AKR_AKR5F1"/>
    <property type="match status" value="1"/>
</dbReference>
<dbReference type="PATRIC" id="fig|1031711.3.peg.3805"/>
<dbReference type="FunFam" id="3.20.20.100:FF:000015">
    <property type="entry name" value="Oxidoreductase, aldo/keto reductase family"/>
    <property type="match status" value="1"/>
</dbReference>
<feature type="active site" description="Proton donor" evidence="4">
    <location>
        <position position="67"/>
    </location>
</feature>
<comment type="similarity">
    <text evidence="1">Belongs to the aldo/keto reductase family.</text>
</comment>